<dbReference type="PROSITE" id="PS50048">
    <property type="entry name" value="ZN2_CY6_FUNGAL_2"/>
    <property type="match status" value="1"/>
</dbReference>
<evidence type="ECO:0000259" key="9">
    <source>
        <dbReference type="PROSITE" id="PS50048"/>
    </source>
</evidence>
<keyword evidence="3" id="KW-0862">Zinc</keyword>
<evidence type="ECO:0000256" key="6">
    <source>
        <dbReference type="ARBA" id="ARBA00023163"/>
    </source>
</evidence>
<name>A0AA38VFM4_9PEZI</name>
<dbReference type="Proteomes" id="UP001174694">
    <property type="component" value="Unassembled WGS sequence"/>
</dbReference>
<protein>
    <submittedName>
        <fullName evidence="10">Fungal-specific transcription factor domain-containing protein</fullName>
    </submittedName>
</protein>
<evidence type="ECO:0000256" key="1">
    <source>
        <dbReference type="ARBA" id="ARBA00004123"/>
    </source>
</evidence>
<evidence type="ECO:0000256" key="8">
    <source>
        <dbReference type="SAM" id="MobiDB-lite"/>
    </source>
</evidence>
<comment type="subcellular location">
    <subcellularLocation>
        <location evidence="1">Nucleus</location>
    </subcellularLocation>
</comment>
<keyword evidence="11" id="KW-1185">Reference proteome</keyword>
<dbReference type="GO" id="GO:0043565">
    <property type="term" value="F:sequence-specific DNA binding"/>
    <property type="evidence" value="ECO:0007669"/>
    <property type="project" value="TreeGrafter"/>
</dbReference>
<dbReference type="EMBL" id="JANBVO010000104">
    <property type="protein sequence ID" value="KAJ9130147.1"/>
    <property type="molecule type" value="Genomic_DNA"/>
</dbReference>
<reference evidence="10" key="1">
    <citation type="submission" date="2022-07" db="EMBL/GenBank/DDBJ databases">
        <title>Fungi with potential for degradation of polypropylene.</title>
        <authorList>
            <person name="Gostincar C."/>
        </authorList>
    </citation>
    <scope>NUCLEOTIDE SEQUENCE</scope>
    <source>
        <strain evidence="10">EXF-13308</strain>
    </source>
</reference>
<dbReference type="InterPro" id="IPR052202">
    <property type="entry name" value="Yeast_MetPath_Reg"/>
</dbReference>
<dbReference type="Pfam" id="PF00172">
    <property type="entry name" value="Zn_clus"/>
    <property type="match status" value="1"/>
</dbReference>
<dbReference type="CDD" id="cd12148">
    <property type="entry name" value="fungal_TF_MHR"/>
    <property type="match status" value="1"/>
</dbReference>
<dbReference type="InterPro" id="IPR001138">
    <property type="entry name" value="Zn2Cys6_DnaBD"/>
</dbReference>
<feature type="region of interest" description="Disordered" evidence="8">
    <location>
        <begin position="31"/>
        <end position="52"/>
    </location>
</feature>
<dbReference type="GO" id="GO:0008270">
    <property type="term" value="F:zinc ion binding"/>
    <property type="evidence" value="ECO:0007669"/>
    <property type="project" value="InterPro"/>
</dbReference>
<dbReference type="InterPro" id="IPR007219">
    <property type="entry name" value="XnlR_reg_dom"/>
</dbReference>
<dbReference type="AlphaFoldDB" id="A0AA38VFM4"/>
<dbReference type="PROSITE" id="PS00463">
    <property type="entry name" value="ZN2_CY6_FUNGAL_1"/>
    <property type="match status" value="1"/>
</dbReference>
<dbReference type="SMART" id="SM00066">
    <property type="entry name" value="GAL4"/>
    <property type="match status" value="1"/>
</dbReference>
<evidence type="ECO:0000256" key="4">
    <source>
        <dbReference type="ARBA" id="ARBA00023015"/>
    </source>
</evidence>
<keyword evidence="2" id="KW-0479">Metal-binding</keyword>
<dbReference type="Pfam" id="PF04082">
    <property type="entry name" value="Fungal_trans"/>
    <property type="match status" value="1"/>
</dbReference>
<sequence>MFGAVLIANTTSSPEHLGSSAAPSEAASDWSVLSPSLAGPTPRSHKQQGKRDRVAFACQRCKTRKQKCDGNRPACASCARHSLQCVYVVPPVSPGPETKLHINALRKRVAELESHLASLGQIGINKDQLGLGSVPAKLQHLPAPVTGAQPFLRLEQTESADEDNEILVAVQTLALAASGHYDGASSSSITVRRVPSSLLQHASSQPCRGIADEGNHTPESEIVIGVPFLSYPVAQRLLQGWFVHVGLHYPTLLTPRLLRLNAHRETLNDVYERSILQLVYAVSGRWLESSGEMGAFCSEQHYAAALGQMDEMLMLRDGRAVDYLTLLALYCARALRDSDAWTYVSAAIRLCVELGFHRKQRKRPPSVEYEIDKRRFWTAYALDREISISIGRPMSILDRDIDVDLPLDIPEENEDDEVCRQASLDISNLPRNPPTTMTSFIHHLRLKQIESDIQHEIYRVDRPAWISDAVIQQYLDRLNAWKDAIPLGATDFKQRPGMPYEGTILYTLPHYRVVRFLLYPMLSQTPANKQWIRLCADACTGIIGDYLALHHIFPVGFTALSIQSIFLAGLTLVYCAWLDPDFVNIEGPLTACQILLYIITERYPSARKYRDIFERIKTSILSVIKRCDHWPRPPLNLGADVQERVESLGIDWGLGRMGAESSHMMSQMTGTQVGEDIGPLTVGFGYTSIMGPDPQTMPPKAPPGHTMVSLGDAAAGEQQLWAATGGVYRLGNAHDLY</sequence>
<accession>A0AA38VFM4</accession>
<dbReference type="GO" id="GO:0006351">
    <property type="term" value="P:DNA-templated transcription"/>
    <property type="evidence" value="ECO:0007669"/>
    <property type="project" value="InterPro"/>
</dbReference>
<comment type="caution">
    <text evidence="10">The sequence shown here is derived from an EMBL/GenBank/DDBJ whole genome shotgun (WGS) entry which is preliminary data.</text>
</comment>
<keyword evidence="5" id="KW-0238">DNA-binding</keyword>
<dbReference type="GO" id="GO:0045944">
    <property type="term" value="P:positive regulation of transcription by RNA polymerase II"/>
    <property type="evidence" value="ECO:0007669"/>
    <property type="project" value="TreeGrafter"/>
</dbReference>
<feature type="domain" description="Zn(2)-C6 fungal-type" evidence="9">
    <location>
        <begin position="57"/>
        <end position="87"/>
    </location>
</feature>
<evidence type="ECO:0000256" key="5">
    <source>
        <dbReference type="ARBA" id="ARBA00023125"/>
    </source>
</evidence>
<dbReference type="Gene3D" id="4.10.240.10">
    <property type="entry name" value="Zn(2)-C6 fungal-type DNA-binding domain"/>
    <property type="match status" value="1"/>
</dbReference>
<evidence type="ECO:0000313" key="11">
    <source>
        <dbReference type="Proteomes" id="UP001174694"/>
    </source>
</evidence>
<dbReference type="PANTHER" id="PTHR47782:SF12">
    <property type="entry name" value="ZN(II)2CYS6 TRANSCRIPTION FACTOR (EUROFUNG)"/>
    <property type="match status" value="1"/>
</dbReference>
<dbReference type="SUPFAM" id="SSF57701">
    <property type="entry name" value="Zn2/Cys6 DNA-binding domain"/>
    <property type="match status" value="1"/>
</dbReference>
<evidence type="ECO:0000313" key="10">
    <source>
        <dbReference type="EMBL" id="KAJ9130147.1"/>
    </source>
</evidence>
<dbReference type="SMART" id="SM00906">
    <property type="entry name" value="Fungal_trans"/>
    <property type="match status" value="1"/>
</dbReference>
<evidence type="ECO:0000256" key="2">
    <source>
        <dbReference type="ARBA" id="ARBA00022723"/>
    </source>
</evidence>
<organism evidence="10 11">
    <name type="scientific">Pleurostoma richardsiae</name>
    <dbReference type="NCBI Taxonomy" id="41990"/>
    <lineage>
        <taxon>Eukaryota</taxon>
        <taxon>Fungi</taxon>
        <taxon>Dikarya</taxon>
        <taxon>Ascomycota</taxon>
        <taxon>Pezizomycotina</taxon>
        <taxon>Sordariomycetes</taxon>
        <taxon>Sordariomycetidae</taxon>
        <taxon>Calosphaeriales</taxon>
        <taxon>Pleurostomataceae</taxon>
        <taxon>Pleurostoma</taxon>
    </lineage>
</organism>
<evidence type="ECO:0000256" key="7">
    <source>
        <dbReference type="ARBA" id="ARBA00023242"/>
    </source>
</evidence>
<proteinExistence type="predicted"/>
<evidence type="ECO:0000256" key="3">
    <source>
        <dbReference type="ARBA" id="ARBA00022833"/>
    </source>
</evidence>
<keyword evidence="7" id="KW-0539">Nucleus</keyword>
<dbReference type="CDD" id="cd00067">
    <property type="entry name" value="GAL4"/>
    <property type="match status" value="1"/>
</dbReference>
<dbReference type="InterPro" id="IPR036864">
    <property type="entry name" value="Zn2-C6_fun-type_DNA-bd_sf"/>
</dbReference>
<dbReference type="GO" id="GO:0000981">
    <property type="term" value="F:DNA-binding transcription factor activity, RNA polymerase II-specific"/>
    <property type="evidence" value="ECO:0007669"/>
    <property type="project" value="InterPro"/>
</dbReference>
<dbReference type="GO" id="GO:0005634">
    <property type="term" value="C:nucleus"/>
    <property type="evidence" value="ECO:0007669"/>
    <property type="project" value="UniProtKB-SubCell"/>
</dbReference>
<keyword evidence="6" id="KW-0804">Transcription</keyword>
<gene>
    <name evidence="10" type="ORF">NKR23_g12330</name>
</gene>
<dbReference type="PANTHER" id="PTHR47782">
    <property type="entry name" value="ZN(II)2CYS6 TRANSCRIPTION FACTOR (EUROFUNG)-RELATED"/>
    <property type="match status" value="1"/>
</dbReference>
<keyword evidence="4" id="KW-0805">Transcription regulation</keyword>